<gene>
    <name evidence="10" type="ORF">EVG20_g11422</name>
</gene>
<dbReference type="PROSITE" id="PS51910">
    <property type="entry name" value="GH18_2"/>
    <property type="match status" value="1"/>
</dbReference>
<dbReference type="InterPro" id="IPR001223">
    <property type="entry name" value="Glyco_hydro18_cat"/>
</dbReference>
<keyword evidence="3" id="KW-0146">Chitin degradation</keyword>
<dbReference type="GO" id="GO:0006032">
    <property type="term" value="P:chitin catabolic process"/>
    <property type="evidence" value="ECO:0007669"/>
    <property type="project" value="UniProtKB-KW"/>
</dbReference>
<feature type="domain" description="GH18" evidence="9">
    <location>
        <begin position="1"/>
        <end position="293"/>
    </location>
</feature>
<keyword evidence="11" id="KW-1185">Reference proteome</keyword>
<name>A0A4Y9XKU3_9AGAM</name>
<dbReference type="GO" id="GO:0008843">
    <property type="term" value="F:endochitinase activity"/>
    <property type="evidence" value="ECO:0007669"/>
    <property type="project" value="UniProtKB-EC"/>
</dbReference>
<dbReference type="OrthoDB" id="73875at2759"/>
<dbReference type="PANTHER" id="PTHR11177:SF397">
    <property type="entry name" value="CHITINASE"/>
    <property type="match status" value="1"/>
</dbReference>
<comment type="catalytic activity">
    <reaction evidence="1">
        <text>Random endo-hydrolysis of N-acetyl-beta-D-glucosaminide (1-&gt;4)-beta-linkages in chitin and chitodextrins.</text>
        <dbReference type="EC" id="3.2.1.14"/>
    </reaction>
</comment>
<evidence type="ECO:0000256" key="6">
    <source>
        <dbReference type="ARBA" id="ARBA00023326"/>
    </source>
</evidence>
<protein>
    <recommendedName>
        <fullName evidence="9">GH18 domain-containing protein</fullName>
    </recommendedName>
</protein>
<evidence type="ECO:0000256" key="7">
    <source>
        <dbReference type="RuleBase" id="RU000489"/>
    </source>
</evidence>
<dbReference type="InterPro" id="IPR011583">
    <property type="entry name" value="Chitinase_II/V-like_cat"/>
</dbReference>
<reference evidence="10 11" key="1">
    <citation type="submission" date="2019-02" db="EMBL/GenBank/DDBJ databases">
        <title>Genome sequencing of the rare red list fungi Dentipellis fragilis.</title>
        <authorList>
            <person name="Buettner E."/>
            <person name="Kellner H."/>
        </authorList>
    </citation>
    <scope>NUCLEOTIDE SEQUENCE [LARGE SCALE GENOMIC DNA]</scope>
    <source>
        <strain evidence="10 11">DSM 105465</strain>
    </source>
</reference>
<dbReference type="GO" id="GO:0008061">
    <property type="term" value="F:chitin binding"/>
    <property type="evidence" value="ECO:0007669"/>
    <property type="project" value="InterPro"/>
</dbReference>
<organism evidence="10 11">
    <name type="scientific">Dentipellis fragilis</name>
    <dbReference type="NCBI Taxonomy" id="205917"/>
    <lineage>
        <taxon>Eukaryota</taxon>
        <taxon>Fungi</taxon>
        <taxon>Dikarya</taxon>
        <taxon>Basidiomycota</taxon>
        <taxon>Agaricomycotina</taxon>
        <taxon>Agaricomycetes</taxon>
        <taxon>Russulales</taxon>
        <taxon>Hericiaceae</taxon>
        <taxon>Dentipellis</taxon>
    </lineage>
</organism>
<accession>A0A4Y9XKU3</accession>
<comment type="similarity">
    <text evidence="8">Belongs to the glycosyl hydrolase 18 family.</text>
</comment>
<dbReference type="AlphaFoldDB" id="A0A4Y9XKU3"/>
<dbReference type="Gene3D" id="3.10.50.10">
    <property type="match status" value="1"/>
</dbReference>
<evidence type="ECO:0000256" key="5">
    <source>
        <dbReference type="ARBA" id="ARBA00023295"/>
    </source>
</evidence>
<dbReference type="SUPFAM" id="SSF54556">
    <property type="entry name" value="Chitinase insertion domain"/>
    <property type="match status" value="1"/>
</dbReference>
<dbReference type="GO" id="GO:0000272">
    <property type="term" value="P:polysaccharide catabolic process"/>
    <property type="evidence" value="ECO:0007669"/>
    <property type="project" value="UniProtKB-KW"/>
</dbReference>
<sequence>MNQNTQFTNLKQFNLNLKTFISVGGWSFNDPPTQHVFSNLASSDGNRKSFANSLVKFMLTYGFDGVDIDWEYPVACERDGSDADKSNMVIMFKTLRSVFDASGHKFGISFTAPSSFWYLQHFDLLGLLESADWVNLMSYDLHGVWDAKDAFVGNIVQAHTNLTEIEQSIQLFQQVGVPFDRITLGLGFYGRSFQLSKWSCTTPGCPFNGPAPGGPSRKFKTSLNRATKPVYDKDAQVNYLVYDKDKWISFDDFETFTAKVSWAKGAGLGGLMIWSANQDDFNSTALSAILGQDPTQDIPKARDINSKDGSACMRPGCGNLCPSGYIQMTDITDGKLAKCRKTVNGEVQLLSVTGSAKASNHDVYWSLYAKTHVYAAGEITLTTDSHGTGSKCSSGHKAFCCESGLTKNQIESVTDCKWTEVLNHAPLINLYSGTVAATTMSAPLKCSPRTTIISEILVSSMDVFPKRKVYAASRPVMQKLHLLSMW</sequence>
<evidence type="ECO:0000256" key="2">
    <source>
        <dbReference type="ARBA" id="ARBA00022801"/>
    </source>
</evidence>
<evidence type="ECO:0000256" key="4">
    <source>
        <dbReference type="ARBA" id="ARBA00023277"/>
    </source>
</evidence>
<dbReference type="SUPFAM" id="SSF51445">
    <property type="entry name" value="(Trans)glycosidases"/>
    <property type="match status" value="1"/>
</dbReference>
<dbReference type="EMBL" id="SEOQ01001763">
    <property type="protein sequence ID" value="TFY50610.1"/>
    <property type="molecule type" value="Genomic_DNA"/>
</dbReference>
<dbReference type="InterPro" id="IPR029070">
    <property type="entry name" value="Chitinase_insertion_sf"/>
</dbReference>
<keyword evidence="6" id="KW-0624">Polysaccharide degradation</keyword>
<keyword evidence="5 7" id="KW-0326">Glycosidase</keyword>
<keyword evidence="4" id="KW-0119">Carbohydrate metabolism</keyword>
<evidence type="ECO:0000313" key="11">
    <source>
        <dbReference type="Proteomes" id="UP000298327"/>
    </source>
</evidence>
<evidence type="ECO:0000256" key="8">
    <source>
        <dbReference type="RuleBase" id="RU004453"/>
    </source>
</evidence>
<comment type="caution">
    <text evidence="10">The sequence shown here is derived from an EMBL/GenBank/DDBJ whole genome shotgun (WGS) entry which is preliminary data.</text>
</comment>
<dbReference type="Pfam" id="PF00704">
    <property type="entry name" value="Glyco_hydro_18"/>
    <property type="match status" value="1"/>
</dbReference>
<dbReference type="SMART" id="SM00636">
    <property type="entry name" value="Glyco_18"/>
    <property type="match status" value="1"/>
</dbReference>
<dbReference type="Proteomes" id="UP000298327">
    <property type="component" value="Unassembled WGS sequence"/>
</dbReference>
<dbReference type="InterPro" id="IPR017853">
    <property type="entry name" value="GH"/>
</dbReference>
<evidence type="ECO:0000256" key="1">
    <source>
        <dbReference type="ARBA" id="ARBA00000822"/>
    </source>
</evidence>
<dbReference type="InterPro" id="IPR050314">
    <property type="entry name" value="Glycosyl_Hydrlase_18"/>
</dbReference>
<proteinExistence type="inferred from homology"/>
<evidence type="ECO:0000256" key="3">
    <source>
        <dbReference type="ARBA" id="ARBA00023024"/>
    </source>
</evidence>
<evidence type="ECO:0000259" key="9">
    <source>
        <dbReference type="PROSITE" id="PS51910"/>
    </source>
</evidence>
<keyword evidence="2 7" id="KW-0378">Hydrolase</keyword>
<dbReference type="STRING" id="205917.A0A4Y9XKU3"/>
<dbReference type="Gene3D" id="3.20.20.80">
    <property type="entry name" value="Glycosidases"/>
    <property type="match status" value="1"/>
</dbReference>
<dbReference type="PANTHER" id="PTHR11177">
    <property type="entry name" value="CHITINASE"/>
    <property type="match status" value="1"/>
</dbReference>
<dbReference type="PROSITE" id="PS01095">
    <property type="entry name" value="GH18_1"/>
    <property type="match status" value="1"/>
</dbReference>
<dbReference type="InterPro" id="IPR001579">
    <property type="entry name" value="Glyco_hydro_18_chit_AS"/>
</dbReference>
<evidence type="ECO:0000313" key="10">
    <source>
        <dbReference type="EMBL" id="TFY50610.1"/>
    </source>
</evidence>